<evidence type="ECO:0000256" key="4">
    <source>
        <dbReference type="ARBA" id="ARBA00023002"/>
    </source>
</evidence>
<reference evidence="9 10" key="1">
    <citation type="submission" date="2018-11" db="EMBL/GenBank/DDBJ databases">
        <title>The Potential of Streptomyces as Biocontrol Agents against the Tomato grey mould, Botrytis cinerea (Gray mold) Frontiers in Microbiology.</title>
        <authorList>
            <person name="Li D."/>
        </authorList>
    </citation>
    <scope>NUCLEOTIDE SEQUENCE [LARGE SCALE GENOMIC DNA]</scope>
    <source>
        <strain evidence="9 10">NEAU-LD23</strain>
    </source>
</reference>
<comment type="caution">
    <text evidence="9">The sequence shown here is derived from an EMBL/GenBank/DDBJ whole genome shotgun (WGS) entry which is preliminary data.</text>
</comment>
<dbReference type="SUPFAM" id="SSF48264">
    <property type="entry name" value="Cytochrome P450"/>
    <property type="match status" value="1"/>
</dbReference>
<feature type="compositionally biased region" description="Basic and acidic residues" evidence="8">
    <location>
        <begin position="1"/>
        <end position="22"/>
    </location>
</feature>
<evidence type="ECO:0000256" key="1">
    <source>
        <dbReference type="ARBA" id="ARBA00010617"/>
    </source>
</evidence>
<dbReference type="Gene3D" id="1.10.630.10">
    <property type="entry name" value="Cytochrome P450"/>
    <property type="match status" value="1"/>
</dbReference>
<name>A0A3M8X1B7_9ACTN</name>
<evidence type="ECO:0000256" key="8">
    <source>
        <dbReference type="SAM" id="MobiDB-lite"/>
    </source>
</evidence>
<evidence type="ECO:0000256" key="7">
    <source>
        <dbReference type="RuleBase" id="RU000461"/>
    </source>
</evidence>
<dbReference type="InterPro" id="IPR002397">
    <property type="entry name" value="Cyt_P450_B"/>
</dbReference>
<evidence type="ECO:0000313" key="9">
    <source>
        <dbReference type="EMBL" id="RNG36016.1"/>
    </source>
</evidence>
<dbReference type="PRINTS" id="PR00385">
    <property type="entry name" value="P450"/>
</dbReference>
<protein>
    <submittedName>
        <fullName evidence="9">Cytochrome P450</fullName>
    </submittedName>
</protein>
<keyword evidence="3 7" id="KW-0479">Metal-binding</keyword>
<dbReference type="InterPro" id="IPR017972">
    <property type="entry name" value="Cyt_P450_CS"/>
</dbReference>
<dbReference type="Pfam" id="PF00067">
    <property type="entry name" value="p450"/>
    <property type="match status" value="1"/>
</dbReference>
<evidence type="ECO:0000256" key="5">
    <source>
        <dbReference type="ARBA" id="ARBA00023004"/>
    </source>
</evidence>
<dbReference type="EMBL" id="RIBZ01000048">
    <property type="protein sequence ID" value="RNG36016.1"/>
    <property type="molecule type" value="Genomic_DNA"/>
</dbReference>
<dbReference type="AlphaFoldDB" id="A0A3M8X1B7"/>
<dbReference type="Proteomes" id="UP000275401">
    <property type="component" value="Unassembled WGS sequence"/>
</dbReference>
<evidence type="ECO:0000256" key="6">
    <source>
        <dbReference type="ARBA" id="ARBA00023033"/>
    </source>
</evidence>
<dbReference type="FunFam" id="1.10.630.10:FF:000018">
    <property type="entry name" value="Cytochrome P450 monooxygenase"/>
    <property type="match status" value="1"/>
</dbReference>
<comment type="similarity">
    <text evidence="1 7">Belongs to the cytochrome P450 family.</text>
</comment>
<keyword evidence="2 7" id="KW-0349">Heme</keyword>
<dbReference type="GO" id="GO:0004497">
    <property type="term" value="F:monooxygenase activity"/>
    <property type="evidence" value="ECO:0007669"/>
    <property type="project" value="UniProtKB-KW"/>
</dbReference>
<proteinExistence type="inferred from homology"/>
<feature type="region of interest" description="Disordered" evidence="8">
    <location>
        <begin position="1"/>
        <end position="45"/>
    </location>
</feature>
<accession>A0A3M8X1B7</accession>
<sequence length="401" mass="43616">MTNPPRRLEPHRVTDSPQDHQQPHHGGSDQPSQCPVRPVRSDSSGHTSYVVAGYAEARQALADPRLSKNTAAFFANSDSKRRLHPAVSQSMLASDPPRHTRLRKLVTKAFTTGAVAALRPFIEQVTDDLLDAWPTRGEVEVVADLAMPLPVTVICELLGVPEDNRSDVKRWSADLFAAGRPGRIDAASHAMAEYMAGLIAEKRERPGDALLDDLIRVRDGEDRLSEEELVSLAVLLLVAGHETTTNFIGSALLALLQQPADLERLRQEPDLVPGVLDELLRHSSPVSTATFRYTTEAITLGGAEIPAHAPVQVAIGAANRDPARFPAPEQLDLGRDAAGHLSFGHGIHRCVGAPLARAEAELALRKVLTRFPNLRLAVPPEELVWRPTRLVRGLKALPVLV</sequence>
<dbReference type="CDD" id="cd11029">
    <property type="entry name" value="CYP107-like"/>
    <property type="match status" value="1"/>
</dbReference>
<evidence type="ECO:0000313" key="10">
    <source>
        <dbReference type="Proteomes" id="UP000275401"/>
    </source>
</evidence>
<dbReference type="GO" id="GO:0005506">
    <property type="term" value="F:iron ion binding"/>
    <property type="evidence" value="ECO:0007669"/>
    <property type="project" value="InterPro"/>
</dbReference>
<organism evidence="9 10">
    <name type="scientific">Streptomyces botrytidirepellens</name>
    <dbReference type="NCBI Taxonomy" id="2486417"/>
    <lineage>
        <taxon>Bacteria</taxon>
        <taxon>Bacillati</taxon>
        <taxon>Actinomycetota</taxon>
        <taxon>Actinomycetes</taxon>
        <taxon>Kitasatosporales</taxon>
        <taxon>Streptomycetaceae</taxon>
        <taxon>Streptomyces</taxon>
    </lineage>
</organism>
<dbReference type="PANTHER" id="PTHR46696:SF1">
    <property type="entry name" value="CYTOCHROME P450 YJIB-RELATED"/>
    <property type="match status" value="1"/>
</dbReference>
<keyword evidence="10" id="KW-1185">Reference proteome</keyword>
<dbReference type="PROSITE" id="PS00086">
    <property type="entry name" value="CYTOCHROME_P450"/>
    <property type="match status" value="1"/>
</dbReference>
<dbReference type="InterPro" id="IPR036396">
    <property type="entry name" value="Cyt_P450_sf"/>
</dbReference>
<dbReference type="PANTHER" id="PTHR46696">
    <property type="entry name" value="P450, PUTATIVE (EUROFUNG)-RELATED"/>
    <property type="match status" value="1"/>
</dbReference>
<keyword evidence="5 7" id="KW-0408">Iron</keyword>
<dbReference type="InterPro" id="IPR001128">
    <property type="entry name" value="Cyt_P450"/>
</dbReference>
<gene>
    <name evidence="9" type="ORF">EEJ42_03625</name>
</gene>
<keyword evidence="6 7" id="KW-0503">Monooxygenase</keyword>
<evidence type="ECO:0000256" key="3">
    <source>
        <dbReference type="ARBA" id="ARBA00022723"/>
    </source>
</evidence>
<dbReference type="PRINTS" id="PR00359">
    <property type="entry name" value="BP450"/>
</dbReference>
<dbReference type="GO" id="GO:0016705">
    <property type="term" value="F:oxidoreductase activity, acting on paired donors, with incorporation or reduction of molecular oxygen"/>
    <property type="evidence" value="ECO:0007669"/>
    <property type="project" value="InterPro"/>
</dbReference>
<keyword evidence="4 7" id="KW-0560">Oxidoreductase</keyword>
<evidence type="ECO:0000256" key="2">
    <source>
        <dbReference type="ARBA" id="ARBA00022617"/>
    </source>
</evidence>
<dbReference type="GO" id="GO:0020037">
    <property type="term" value="F:heme binding"/>
    <property type="evidence" value="ECO:0007669"/>
    <property type="project" value="InterPro"/>
</dbReference>